<reference evidence="9 10" key="1">
    <citation type="submission" date="2019-03" db="EMBL/GenBank/DDBJ databases">
        <title>Genomic Encyclopedia of Type Strains, Phase IV (KMG-IV): sequencing the most valuable type-strain genomes for metagenomic binning, comparative biology and taxonomic classification.</title>
        <authorList>
            <person name="Goeker M."/>
        </authorList>
    </citation>
    <scope>NUCLEOTIDE SEQUENCE [LARGE SCALE GENOMIC DNA]</scope>
    <source>
        <strain evidence="9 10">DSM 45361</strain>
    </source>
</reference>
<protein>
    <submittedName>
        <fullName evidence="9">L,D-transpeptidase-like protein</fullName>
    </submittedName>
</protein>
<evidence type="ECO:0000313" key="9">
    <source>
        <dbReference type="EMBL" id="TDP92022.1"/>
    </source>
</evidence>
<dbReference type="InterPro" id="IPR050979">
    <property type="entry name" value="LD-transpeptidase"/>
</dbReference>
<dbReference type="Gene3D" id="2.40.440.10">
    <property type="entry name" value="L,D-transpeptidase catalytic domain-like"/>
    <property type="match status" value="1"/>
</dbReference>
<dbReference type="GO" id="GO:0008360">
    <property type="term" value="P:regulation of cell shape"/>
    <property type="evidence" value="ECO:0007669"/>
    <property type="project" value="UniProtKB-UniRule"/>
</dbReference>
<dbReference type="Proteomes" id="UP000295444">
    <property type="component" value="Unassembled WGS sequence"/>
</dbReference>
<dbReference type="RefSeq" id="WP_133853576.1">
    <property type="nucleotide sequence ID" value="NZ_SNXZ01000008.1"/>
</dbReference>
<evidence type="ECO:0000256" key="7">
    <source>
        <dbReference type="SAM" id="SignalP"/>
    </source>
</evidence>
<proteinExistence type="predicted"/>
<evidence type="ECO:0000256" key="1">
    <source>
        <dbReference type="ARBA" id="ARBA00004752"/>
    </source>
</evidence>
<evidence type="ECO:0000259" key="8">
    <source>
        <dbReference type="PROSITE" id="PS52029"/>
    </source>
</evidence>
<feature type="domain" description="L,D-TPase catalytic" evidence="8">
    <location>
        <begin position="41"/>
        <end position="148"/>
    </location>
</feature>
<dbReference type="InterPro" id="IPR038063">
    <property type="entry name" value="Transpep_catalytic_dom"/>
</dbReference>
<dbReference type="UniPathway" id="UPA00219"/>
<evidence type="ECO:0000313" key="10">
    <source>
        <dbReference type="Proteomes" id="UP000295444"/>
    </source>
</evidence>
<evidence type="ECO:0000256" key="2">
    <source>
        <dbReference type="ARBA" id="ARBA00022679"/>
    </source>
</evidence>
<organism evidence="9 10">
    <name type="scientific">Labedaea rhizosphaerae</name>
    <dbReference type="NCBI Taxonomy" id="598644"/>
    <lineage>
        <taxon>Bacteria</taxon>
        <taxon>Bacillati</taxon>
        <taxon>Actinomycetota</taxon>
        <taxon>Actinomycetes</taxon>
        <taxon>Pseudonocardiales</taxon>
        <taxon>Pseudonocardiaceae</taxon>
        <taxon>Labedaea</taxon>
    </lineage>
</organism>
<dbReference type="GO" id="GO:0018104">
    <property type="term" value="P:peptidoglycan-protein cross-linking"/>
    <property type="evidence" value="ECO:0007669"/>
    <property type="project" value="TreeGrafter"/>
</dbReference>
<dbReference type="PROSITE" id="PS52029">
    <property type="entry name" value="LD_TPASE"/>
    <property type="match status" value="1"/>
</dbReference>
<evidence type="ECO:0000256" key="3">
    <source>
        <dbReference type="ARBA" id="ARBA00022960"/>
    </source>
</evidence>
<feature type="chain" id="PRO_5038818870" evidence="7">
    <location>
        <begin position="25"/>
        <end position="149"/>
    </location>
</feature>
<keyword evidence="2" id="KW-0808">Transferase</keyword>
<dbReference type="GO" id="GO:0005576">
    <property type="term" value="C:extracellular region"/>
    <property type="evidence" value="ECO:0007669"/>
    <property type="project" value="TreeGrafter"/>
</dbReference>
<dbReference type="InterPro" id="IPR005490">
    <property type="entry name" value="LD_TPept_cat_dom"/>
</dbReference>
<keyword evidence="3 6" id="KW-0133">Cell shape</keyword>
<feature type="active site" description="Proton donor/acceptor" evidence="6">
    <location>
        <position position="113"/>
    </location>
</feature>
<evidence type="ECO:0000256" key="5">
    <source>
        <dbReference type="ARBA" id="ARBA00023316"/>
    </source>
</evidence>
<comment type="caution">
    <text evidence="9">The sequence shown here is derived from an EMBL/GenBank/DDBJ whole genome shotgun (WGS) entry which is preliminary data.</text>
</comment>
<dbReference type="PANTHER" id="PTHR30582:SF33">
    <property type="entry name" value="EXPORTED PROTEIN"/>
    <property type="match status" value="1"/>
</dbReference>
<keyword evidence="5 6" id="KW-0961">Cell wall biogenesis/degradation</keyword>
<gene>
    <name evidence="9" type="ORF">EV186_108235</name>
</gene>
<comment type="pathway">
    <text evidence="1 6">Cell wall biogenesis; peptidoglycan biosynthesis.</text>
</comment>
<accession>A0A4R6RY31</accession>
<name>A0A4R6RY31_LABRH</name>
<feature type="active site" description="Nucleophile" evidence="6">
    <location>
        <position position="124"/>
    </location>
</feature>
<dbReference type="EMBL" id="SNXZ01000008">
    <property type="protein sequence ID" value="TDP92022.1"/>
    <property type="molecule type" value="Genomic_DNA"/>
</dbReference>
<dbReference type="PANTHER" id="PTHR30582">
    <property type="entry name" value="L,D-TRANSPEPTIDASE"/>
    <property type="match status" value="1"/>
</dbReference>
<keyword evidence="10" id="KW-1185">Reference proteome</keyword>
<evidence type="ECO:0000256" key="4">
    <source>
        <dbReference type="ARBA" id="ARBA00022984"/>
    </source>
</evidence>
<dbReference type="OrthoDB" id="8887048at2"/>
<dbReference type="Pfam" id="PF03734">
    <property type="entry name" value="YkuD"/>
    <property type="match status" value="1"/>
</dbReference>
<dbReference type="AlphaFoldDB" id="A0A4R6RY31"/>
<dbReference type="GO" id="GO:0071972">
    <property type="term" value="F:peptidoglycan L,D-transpeptidase activity"/>
    <property type="evidence" value="ECO:0007669"/>
    <property type="project" value="TreeGrafter"/>
</dbReference>
<dbReference type="GO" id="GO:0016740">
    <property type="term" value="F:transferase activity"/>
    <property type="evidence" value="ECO:0007669"/>
    <property type="project" value="UniProtKB-KW"/>
</dbReference>
<keyword evidence="4 6" id="KW-0573">Peptidoglycan synthesis</keyword>
<feature type="signal peptide" evidence="7">
    <location>
        <begin position="1"/>
        <end position="24"/>
    </location>
</feature>
<evidence type="ECO:0000256" key="6">
    <source>
        <dbReference type="PROSITE-ProRule" id="PRU01373"/>
    </source>
</evidence>
<keyword evidence="7" id="KW-0732">Signal</keyword>
<sequence length="149" mass="15494">MGKLRSVAIAAAAVATVGTAGVLAAPSAAATTANPGCSAKADVCLDLSMTEVWLMHDGKVTYGPEPTTVGRPGYETPTGTFTVQYKDIDHWSDAYDAPMPYSVFFTNTGVAFHEGSLAVPSHGCVHLGHGDAVIFYNKLQPGDVVEVHA</sequence>
<dbReference type="SUPFAM" id="SSF141523">
    <property type="entry name" value="L,D-transpeptidase catalytic domain-like"/>
    <property type="match status" value="1"/>
</dbReference>
<dbReference type="CDD" id="cd16913">
    <property type="entry name" value="YkuD_like"/>
    <property type="match status" value="1"/>
</dbReference>
<dbReference type="GO" id="GO:0071555">
    <property type="term" value="P:cell wall organization"/>
    <property type="evidence" value="ECO:0007669"/>
    <property type="project" value="UniProtKB-UniRule"/>
</dbReference>